<dbReference type="RefSeq" id="WP_131151875.1">
    <property type="nucleotide sequence ID" value="NZ_SJTG01000004.1"/>
</dbReference>
<feature type="chain" id="PRO_5020697113" evidence="1">
    <location>
        <begin position="26"/>
        <end position="138"/>
    </location>
</feature>
<name>A0A4R0YQS1_9GAMM</name>
<evidence type="ECO:0000313" key="2">
    <source>
        <dbReference type="EMBL" id="TCI08183.1"/>
    </source>
</evidence>
<evidence type="ECO:0000313" key="3">
    <source>
        <dbReference type="Proteomes" id="UP000291822"/>
    </source>
</evidence>
<reference evidence="2 3" key="1">
    <citation type="submission" date="2019-02" db="EMBL/GenBank/DDBJ databases">
        <title>Dyella amyloliquefaciens sp. nov., isolated from forest soil.</title>
        <authorList>
            <person name="Gao Z.-H."/>
            <person name="Qiu L.-H."/>
        </authorList>
    </citation>
    <scope>NUCLEOTIDE SEQUENCE [LARGE SCALE GENOMIC DNA]</scope>
    <source>
        <strain evidence="2 3">KACC 12747</strain>
    </source>
</reference>
<organism evidence="2 3">
    <name type="scientific">Dyella soli</name>
    <dbReference type="NCBI Taxonomy" id="522319"/>
    <lineage>
        <taxon>Bacteria</taxon>
        <taxon>Pseudomonadati</taxon>
        <taxon>Pseudomonadota</taxon>
        <taxon>Gammaproteobacteria</taxon>
        <taxon>Lysobacterales</taxon>
        <taxon>Rhodanobacteraceae</taxon>
        <taxon>Dyella</taxon>
    </lineage>
</organism>
<comment type="caution">
    <text evidence="2">The sequence shown here is derived from an EMBL/GenBank/DDBJ whole genome shotgun (WGS) entry which is preliminary data.</text>
</comment>
<keyword evidence="3" id="KW-1185">Reference proteome</keyword>
<feature type="signal peptide" evidence="1">
    <location>
        <begin position="1"/>
        <end position="25"/>
    </location>
</feature>
<dbReference type="AlphaFoldDB" id="A0A4R0YQS1"/>
<dbReference type="Proteomes" id="UP000291822">
    <property type="component" value="Unassembled WGS sequence"/>
</dbReference>
<keyword evidence="1" id="KW-0732">Signal</keyword>
<sequence length="138" mass="15134">MNTNKCAMKCTFFWLAALMGVGAQAQDASFDDMLNQRLSAKTIFKYAVCQRGDSIRGLVFGEDKQATYFVTVAGHVVQFANVVLSTDDASIDEASGGEWTYRDVKNGAMQLSKVNAKFGSKGDIWKVISRRTSVVLCN</sequence>
<proteinExistence type="predicted"/>
<dbReference type="EMBL" id="SJTG01000004">
    <property type="protein sequence ID" value="TCI08183.1"/>
    <property type="molecule type" value="Genomic_DNA"/>
</dbReference>
<evidence type="ECO:0000256" key="1">
    <source>
        <dbReference type="SAM" id="SignalP"/>
    </source>
</evidence>
<accession>A0A4R0YQS1</accession>
<gene>
    <name evidence="2" type="ORF">EZM97_26395</name>
</gene>
<protein>
    <submittedName>
        <fullName evidence="2">Uncharacterized protein</fullName>
    </submittedName>
</protein>